<dbReference type="Proteomes" id="UP001501353">
    <property type="component" value="Unassembled WGS sequence"/>
</dbReference>
<feature type="transmembrane region" description="Helical" evidence="1">
    <location>
        <begin position="64"/>
        <end position="92"/>
    </location>
</feature>
<proteinExistence type="predicted"/>
<name>A0ABP7SR08_9BURK</name>
<accession>A0ABP7SR08</accession>
<keyword evidence="1" id="KW-1133">Transmembrane helix</keyword>
<keyword evidence="1" id="KW-0472">Membrane</keyword>
<evidence type="ECO:0000256" key="1">
    <source>
        <dbReference type="SAM" id="Phobius"/>
    </source>
</evidence>
<sequence>MLYKLIFFALSFELSSIGLLFIDSHSIALIGSYLLLHAIGCALLSLALSLLLPARYQHPRSWVLVYLFAFNFFMPLIGLVCVTAGLLLGFWLPRTFRKNPFDTTEELRFTTHRNHEGTGFRGGQVRAQLGNSETPLDQRLKALAAVQDTPARATGSLLRTLLADPADDMRLLAYGILDSKEKQITQRILERRHLLDKSDDPKEQFRLNKLIAELYWELIYQDLVQGDMRSFSAGQVRKYAYRALELNTGDAGLWFLLTRLELFSGQVEAAAQALMQAQKGQFAQERLLPYFAELRFLQRRFDEVRALFDELADQPGVPALAQSRRYWRPELIGGAPVMPLAYRPLQPQQKENPA</sequence>
<reference evidence="3" key="1">
    <citation type="journal article" date="2019" name="Int. J. Syst. Evol. Microbiol.">
        <title>The Global Catalogue of Microorganisms (GCM) 10K type strain sequencing project: providing services to taxonomists for standard genome sequencing and annotation.</title>
        <authorList>
            <consortium name="The Broad Institute Genomics Platform"/>
            <consortium name="The Broad Institute Genome Sequencing Center for Infectious Disease"/>
            <person name="Wu L."/>
            <person name="Ma J."/>
        </authorList>
    </citation>
    <scope>NUCLEOTIDE SEQUENCE [LARGE SCALE GENOMIC DNA]</scope>
    <source>
        <strain evidence="3">JCM 16673</strain>
    </source>
</reference>
<keyword evidence="3" id="KW-1185">Reference proteome</keyword>
<gene>
    <name evidence="2" type="ORF">GCM10022212_07080</name>
</gene>
<organism evidence="2 3">
    <name type="scientific">Actimicrobium antarcticum</name>
    <dbReference type="NCBI Taxonomy" id="1051899"/>
    <lineage>
        <taxon>Bacteria</taxon>
        <taxon>Pseudomonadati</taxon>
        <taxon>Pseudomonadota</taxon>
        <taxon>Betaproteobacteria</taxon>
        <taxon>Burkholderiales</taxon>
        <taxon>Oxalobacteraceae</taxon>
        <taxon>Actimicrobium</taxon>
    </lineage>
</organism>
<evidence type="ECO:0000313" key="3">
    <source>
        <dbReference type="Proteomes" id="UP001501353"/>
    </source>
</evidence>
<feature type="transmembrane region" description="Helical" evidence="1">
    <location>
        <begin position="28"/>
        <end position="52"/>
    </location>
</feature>
<comment type="caution">
    <text evidence="2">The sequence shown here is derived from an EMBL/GenBank/DDBJ whole genome shotgun (WGS) entry which is preliminary data.</text>
</comment>
<evidence type="ECO:0008006" key="4">
    <source>
        <dbReference type="Google" id="ProtNLM"/>
    </source>
</evidence>
<dbReference type="RefSeq" id="WP_344761852.1">
    <property type="nucleotide sequence ID" value="NZ_BAAAZE010000005.1"/>
</dbReference>
<keyword evidence="1" id="KW-0812">Transmembrane</keyword>
<protein>
    <recommendedName>
        <fullName evidence="4">Transporter</fullName>
    </recommendedName>
</protein>
<evidence type="ECO:0000313" key="2">
    <source>
        <dbReference type="EMBL" id="GAA4015008.1"/>
    </source>
</evidence>
<dbReference type="EMBL" id="BAAAZE010000005">
    <property type="protein sequence ID" value="GAA4015008.1"/>
    <property type="molecule type" value="Genomic_DNA"/>
</dbReference>
<feature type="transmembrane region" description="Helical" evidence="1">
    <location>
        <begin position="5"/>
        <end position="22"/>
    </location>
</feature>